<evidence type="ECO:0000313" key="11">
    <source>
        <dbReference type="Proteomes" id="UP000248857"/>
    </source>
</evidence>
<comment type="caution">
    <text evidence="10">The sequence shown here is derived from an EMBL/GenBank/DDBJ whole genome shotgun (WGS) entry which is preliminary data.</text>
</comment>
<dbReference type="Pfam" id="PF13231">
    <property type="entry name" value="PMT_2"/>
    <property type="match status" value="1"/>
</dbReference>
<dbReference type="GO" id="GO:0103015">
    <property type="term" value="F:4-amino-4-deoxy-L-arabinose transferase activity"/>
    <property type="evidence" value="ECO:0007669"/>
    <property type="project" value="UniProtKB-EC"/>
</dbReference>
<keyword evidence="2" id="KW-1003">Cell membrane</keyword>
<dbReference type="AlphaFoldDB" id="A0A2W1JL39"/>
<dbReference type="InterPro" id="IPR050297">
    <property type="entry name" value="LipidA_mod_glycosyltrf_83"/>
</dbReference>
<accession>A0A2W1JL39</accession>
<gene>
    <name evidence="10" type="primary">arnT_1</name>
    <name evidence="10" type="ORF">C1752_01198</name>
</gene>
<keyword evidence="3 10" id="KW-0328">Glycosyltransferase</keyword>
<evidence type="ECO:0000256" key="1">
    <source>
        <dbReference type="ARBA" id="ARBA00004651"/>
    </source>
</evidence>
<feature type="transmembrane region" description="Helical" evidence="8">
    <location>
        <begin position="261"/>
        <end position="283"/>
    </location>
</feature>
<keyword evidence="7 8" id="KW-0472">Membrane</keyword>
<comment type="subcellular location">
    <subcellularLocation>
        <location evidence="1">Cell membrane</location>
        <topology evidence="1">Multi-pass membrane protein</topology>
    </subcellularLocation>
</comment>
<evidence type="ECO:0000256" key="8">
    <source>
        <dbReference type="SAM" id="Phobius"/>
    </source>
</evidence>
<dbReference type="EMBL" id="PQWO01000003">
    <property type="protein sequence ID" value="PZD74113.1"/>
    <property type="molecule type" value="Genomic_DNA"/>
</dbReference>
<dbReference type="Proteomes" id="UP000248857">
    <property type="component" value="Unassembled WGS sequence"/>
</dbReference>
<dbReference type="OrthoDB" id="9775035at2"/>
<dbReference type="GO" id="GO:0005886">
    <property type="term" value="C:plasma membrane"/>
    <property type="evidence" value="ECO:0007669"/>
    <property type="project" value="UniProtKB-SubCell"/>
</dbReference>
<reference evidence="10 11" key="1">
    <citation type="journal article" date="2018" name="Sci. Rep.">
        <title>A novel species of the marine cyanobacterium Acaryochloris with a unique pigment content and lifestyle.</title>
        <authorList>
            <person name="Partensky F."/>
            <person name="Six C."/>
            <person name="Ratin M."/>
            <person name="Garczarek L."/>
            <person name="Vaulot D."/>
            <person name="Probert I."/>
            <person name="Calteau A."/>
            <person name="Gourvil P."/>
            <person name="Marie D."/>
            <person name="Grebert T."/>
            <person name="Bouchier C."/>
            <person name="Le Panse S."/>
            <person name="Gachenot M."/>
            <person name="Rodriguez F."/>
            <person name="Garrido J.L."/>
        </authorList>
    </citation>
    <scope>NUCLEOTIDE SEQUENCE [LARGE SCALE GENOMIC DNA]</scope>
    <source>
        <strain evidence="10 11">RCC1774</strain>
    </source>
</reference>
<feature type="transmembrane region" description="Helical" evidence="8">
    <location>
        <begin position="89"/>
        <end position="113"/>
    </location>
</feature>
<dbReference type="PANTHER" id="PTHR33908">
    <property type="entry name" value="MANNOSYLTRANSFERASE YKCB-RELATED"/>
    <property type="match status" value="1"/>
</dbReference>
<evidence type="ECO:0000313" key="10">
    <source>
        <dbReference type="EMBL" id="PZD74113.1"/>
    </source>
</evidence>
<feature type="transmembrane region" description="Helical" evidence="8">
    <location>
        <begin position="168"/>
        <end position="201"/>
    </location>
</feature>
<keyword evidence="4 10" id="KW-0808">Transferase</keyword>
<name>A0A2W1JL39_9CYAN</name>
<feature type="transmembrane region" description="Helical" evidence="8">
    <location>
        <begin position="134"/>
        <end position="156"/>
    </location>
</feature>
<evidence type="ECO:0000256" key="3">
    <source>
        <dbReference type="ARBA" id="ARBA00022676"/>
    </source>
</evidence>
<feature type="transmembrane region" description="Helical" evidence="8">
    <location>
        <begin position="391"/>
        <end position="409"/>
    </location>
</feature>
<feature type="domain" description="Glycosyltransferase RgtA/B/C/D-like" evidence="9">
    <location>
        <begin position="68"/>
        <end position="221"/>
    </location>
</feature>
<dbReference type="GO" id="GO:0010041">
    <property type="term" value="P:response to iron(III) ion"/>
    <property type="evidence" value="ECO:0007669"/>
    <property type="project" value="TreeGrafter"/>
</dbReference>
<dbReference type="PANTHER" id="PTHR33908:SF3">
    <property type="entry name" value="UNDECAPRENYL PHOSPHATE-ALPHA-4-AMINO-4-DEOXY-L-ARABINOSE ARABINOSYL TRANSFERASE"/>
    <property type="match status" value="1"/>
</dbReference>
<keyword evidence="5 8" id="KW-0812">Transmembrane</keyword>
<keyword evidence="11" id="KW-1185">Reference proteome</keyword>
<feature type="transmembrane region" description="Helical" evidence="8">
    <location>
        <begin position="304"/>
        <end position="327"/>
    </location>
</feature>
<dbReference type="InterPro" id="IPR038731">
    <property type="entry name" value="RgtA/B/C-like"/>
</dbReference>
<dbReference type="RefSeq" id="WP_110985178.1">
    <property type="nucleotide sequence ID" value="NZ_CAWNWM010000003.1"/>
</dbReference>
<dbReference type="GO" id="GO:0009103">
    <property type="term" value="P:lipopolysaccharide biosynthetic process"/>
    <property type="evidence" value="ECO:0007669"/>
    <property type="project" value="UniProtKB-ARBA"/>
</dbReference>
<keyword evidence="6 8" id="KW-1133">Transmembrane helix</keyword>
<evidence type="ECO:0000256" key="4">
    <source>
        <dbReference type="ARBA" id="ARBA00022679"/>
    </source>
</evidence>
<dbReference type="EC" id="2.4.2.43" evidence="10"/>
<feature type="transmembrane region" description="Helical" evidence="8">
    <location>
        <begin position="12"/>
        <end position="30"/>
    </location>
</feature>
<evidence type="ECO:0000256" key="6">
    <source>
        <dbReference type="ARBA" id="ARBA00022989"/>
    </source>
</evidence>
<proteinExistence type="predicted"/>
<feature type="transmembrane region" description="Helical" evidence="8">
    <location>
        <begin position="351"/>
        <end position="371"/>
    </location>
</feature>
<feature type="transmembrane region" description="Helical" evidence="8">
    <location>
        <begin position="415"/>
        <end position="436"/>
    </location>
</feature>
<protein>
    <submittedName>
        <fullName evidence="10">Undecaprenyl phosphate-alpha-4-amino-4-deoxy-L-arabinose arabinosyl transferase</fullName>
        <ecNumber evidence="10">2.4.2.43</ecNumber>
    </submittedName>
</protein>
<feature type="transmembrane region" description="Helical" evidence="8">
    <location>
        <begin position="213"/>
        <end position="231"/>
    </location>
</feature>
<organism evidence="10 11">
    <name type="scientific">Acaryochloris thomasi RCC1774</name>
    <dbReference type="NCBI Taxonomy" id="1764569"/>
    <lineage>
        <taxon>Bacteria</taxon>
        <taxon>Bacillati</taxon>
        <taxon>Cyanobacteriota</taxon>
        <taxon>Cyanophyceae</taxon>
        <taxon>Acaryochloridales</taxon>
        <taxon>Acaryochloridaceae</taxon>
        <taxon>Acaryochloris</taxon>
        <taxon>Acaryochloris thomasi</taxon>
    </lineage>
</organism>
<evidence type="ECO:0000256" key="7">
    <source>
        <dbReference type="ARBA" id="ARBA00023136"/>
    </source>
</evidence>
<evidence type="ECO:0000259" key="9">
    <source>
        <dbReference type="Pfam" id="PF13231"/>
    </source>
</evidence>
<evidence type="ECO:0000256" key="5">
    <source>
        <dbReference type="ARBA" id="ARBA00022692"/>
    </source>
</evidence>
<evidence type="ECO:0000256" key="2">
    <source>
        <dbReference type="ARBA" id="ARBA00022475"/>
    </source>
</evidence>
<sequence length="558" mass="63146">MANSLISNRRFQVTTVLILVASAIFFGWNLNGYSLINITEARQAEIARQMWLTHDWITPRYNGAPYFDKPALLHWLMALGFTVFGPQEWVVRLPSVMGAIATLLTTWIFLNAVATRRLALITTGILAANPFTWALGRIGFHDMLMACFMTVALYLWFWADHQQRRTAYVWSCGCLALATLAKGPLALLLCLLILPIFYLWSGKRPKAIPWGQGLLVFSMLAGPWYVLVIQANGWDYIRYFFGESNVSRFLSVNQNQWGPPYYYLFSLSFFFFPWIILVPSAIWRTVRQRWPISSSIPRPLDQLMVVWAVTVLIFMSLAATKLSWYVYPGLPAFAYLSARAWERQFLSPHRGFRWTAALMFLVYGGLMVALATGRLGDPALLQSLEAAHLRWLWVGVFAIASILIALSLHQQQVTWTVITGIATFGCIGFTSAHLLMPVLDVQVLDQQLIPIAQTLGKMTCDTCSTDLTATLGLQLPSLNFYSGLTQIERFEQACQIPAKIQPDQRLLLITTAEAVEAEGLSFKAHHIQQQSGRFELLQLPTTEQSEFNRQIQERCSLP</sequence>